<proteinExistence type="predicted"/>
<dbReference type="Proteomes" id="UP001253595">
    <property type="component" value="Unassembled WGS sequence"/>
</dbReference>
<feature type="signal peptide" evidence="1">
    <location>
        <begin position="1"/>
        <end position="23"/>
    </location>
</feature>
<name>A0ABU1UZ36_9GAMM</name>
<evidence type="ECO:0000313" key="3">
    <source>
        <dbReference type="Proteomes" id="UP001253595"/>
    </source>
</evidence>
<keyword evidence="3" id="KW-1185">Reference proteome</keyword>
<feature type="chain" id="PRO_5046825034" description="Solute-binding protein family 3/N-terminal domain-containing protein" evidence="1">
    <location>
        <begin position="24"/>
        <end position="292"/>
    </location>
</feature>
<organism evidence="2 3">
    <name type="scientific">Cellvibrio fibrivorans</name>
    <dbReference type="NCBI Taxonomy" id="126350"/>
    <lineage>
        <taxon>Bacteria</taxon>
        <taxon>Pseudomonadati</taxon>
        <taxon>Pseudomonadota</taxon>
        <taxon>Gammaproteobacteria</taxon>
        <taxon>Cellvibrionales</taxon>
        <taxon>Cellvibrionaceae</taxon>
        <taxon>Cellvibrio</taxon>
    </lineage>
</organism>
<evidence type="ECO:0000256" key="1">
    <source>
        <dbReference type="SAM" id="SignalP"/>
    </source>
</evidence>
<evidence type="ECO:0008006" key="4">
    <source>
        <dbReference type="Google" id="ProtNLM"/>
    </source>
</evidence>
<protein>
    <recommendedName>
        <fullName evidence="4">Solute-binding protein family 3/N-terminal domain-containing protein</fullName>
    </recommendedName>
</protein>
<gene>
    <name evidence="2" type="ORF">J2X05_002475</name>
</gene>
<keyword evidence="1" id="KW-0732">Signal</keyword>
<dbReference type="SUPFAM" id="SSF53850">
    <property type="entry name" value="Periplasmic binding protein-like II"/>
    <property type="match status" value="1"/>
</dbReference>
<reference evidence="2 3" key="1">
    <citation type="submission" date="2023-07" db="EMBL/GenBank/DDBJ databases">
        <title>Sorghum-associated microbial communities from plants grown in Nebraska, USA.</title>
        <authorList>
            <person name="Schachtman D."/>
        </authorList>
    </citation>
    <scope>NUCLEOTIDE SEQUENCE [LARGE SCALE GENOMIC DNA]</scope>
    <source>
        <strain evidence="2 3">BE190</strain>
    </source>
</reference>
<comment type="caution">
    <text evidence="2">The sequence shown here is derived from an EMBL/GenBank/DDBJ whole genome shotgun (WGS) entry which is preliminary data.</text>
</comment>
<dbReference type="RefSeq" id="WP_310072782.1">
    <property type="nucleotide sequence ID" value="NZ_JAVDVX010000004.1"/>
</dbReference>
<sequence>MNVRTAVFLLTYALCWLMPPALAEEPMQVKYLGNNVDLVSEDYYLALITAALNATESSHGAYQLVFTQEPLSSERKHELLVAGEKMNVDRLVGFPTQKGARVGLIRVPVPVLNGFMGYRVLLIRKEDQSRFRSIKTLSELAQLPMGFGKGWEGHVYKHNGFSVAEPLTMTSLLKMLAGKRYFFVPLSVIEIDDHYEIEGARVENLVPEQTLLIYMPLPVYFYVSPEYPALAERLTVGLTYIKESGKMDTIFKEHFGARLHRLRLSERTLIELSNPDDDGSLGTPNHALLREF</sequence>
<accession>A0ABU1UZ36</accession>
<dbReference type="EMBL" id="JAVDVX010000004">
    <property type="protein sequence ID" value="MDR7090451.1"/>
    <property type="molecule type" value="Genomic_DNA"/>
</dbReference>
<evidence type="ECO:0000313" key="2">
    <source>
        <dbReference type="EMBL" id="MDR7090451.1"/>
    </source>
</evidence>